<protein>
    <recommendedName>
        <fullName evidence="5">Protein DP71L</fullName>
    </recommendedName>
    <alternativeName>
        <fullName evidence="12">MyD116 homolog</fullName>
    </alternativeName>
</protein>
<dbReference type="PANTHER" id="PTHR16489:SF12">
    <property type="entry name" value="GH11727P"/>
    <property type="match status" value="1"/>
</dbReference>
<keyword evidence="6" id="KW-0945">Host-virus interaction</keyword>
<keyword evidence="11" id="KW-0899">Viral immunoevasion</keyword>
<dbReference type="InterPro" id="IPR019523">
    <property type="entry name" value="Prot_Pase1_reg-su15A/B_C"/>
</dbReference>
<evidence type="ECO:0000256" key="3">
    <source>
        <dbReference type="ARBA" id="ARBA00010161"/>
    </source>
</evidence>
<dbReference type="PANTHER" id="PTHR16489">
    <property type="entry name" value="GH11727P"/>
    <property type="match status" value="1"/>
</dbReference>
<keyword evidence="10" id="KW-0922">Interferon antiviral system evasion</keyword>
<dbReference type="Proteomes" id="UP000828390">
    <property type="component" value="Unassembled WGS sequence"/>
</dbReference>
<dbReference type="GO" id="GO:0000164">
    <property type="term" value="C:protein phosphatase type 1 complex"/>
    <property type="evidence" value="ECO:0007669"/>
    <property type="project" value="TreeGrafter"/>
</dbReference>
<evidence type="ECO:0000256" key="13">
    <source>
        <dbReference type="SAM" id="MobiDB-lite"/>
    </source>
</evidence>
<feature type="region of interest" description="Disordered" evidence="13">
    <location>
        <begin position="391"/>
        <end position="420"/>
    </location>
</feature>
<proteinExistence type="inferred from homology"/>
<dbReference type="GO" id="GO:0019888">
    <property type="term" value="F:protein phosphatase regulator activity"/>
    <property type="evidence" value="ECO:0007669"/>
    <property type="project" value="TreeGrafter"/>
</dbReference>
<evidence type="ECO:0000256" key="7">
    <source>
        <dbReference type="ARBA" id="ARBA00022632"/>
    </source>
</evidence>
<evidence type="ECO:0000256" key="2">
    <source>
        <dbReference type="ARBA" id="ARBA00007512"/>
    </source>
</evidence>
<comment type="similarity">
    <text evidence="2">Belongs to the asfivirus DP71L family.</text>
</comment>
<evidence type="ECO:0000256" key="9">
    <source>
        <dbReference type="ARBA" id="ARBA00022921"/>
    </source>
</evidence>
<feature type="domain" description="Protein phosphatase 1 regulatory subunit 15A/B C-terminal" evidence="14">
    <location>
        <begin position="553"/>
        <end position="595"/>
    </location>
</feature>
<dbReference type="OrthoDB" id="5976067at2759"/>
<accession>A0A9D4N8L9</accession>
<sequence>MNRNSRQSQAQCRGFGGGCANNSNFHKLLRLDSVGEVTSGRKPMNLNQPIERTQNNKSNHINSTMAILQPTLFESWNSGCVASNSLTCSHQSKPFTLFKSMFLCNNNNPGRLFQYTSADITNRNTDFCSMDNSGSVNSKRARSTIDNLCSNHIQQTMVIPECQKYIPPPLRVGHDHNKPCITPYNARLLANSRKVDSSEPKLLAHSMNTQSNVCVSIDRKCSDDSKKIQISADLVKCILKENKVPDEAVGKRQQGCGPINNIDSVNKESSTSSTDWFEYNCQSKYVPIVISKDKLKSENLSKAEESKNIISQHAEKQSGIHSWFSNEFDENVQKTVNLHSSSHDCDNVDEKCFVSQNVLPIKSNSSTIREQECITELQPAVLFCRAVGKKARPSKKKRRQQQSRQKAPLVLDSHRGNEKNSEASMKLDNTVCINIHSFQFTCDSDTCSSDWSDDEGEFDEDFSSLEEDRDLGLRCNNLFTSLSILSGPCAISNACDNENSAVSSRLQAINNSWQAQNESQPTQQRQSKKQVRFAADHDLTSVHTIIAWGHAYAAARKGPWEEYARDRARFARRIEECGAVLNPILSPIHRSNVFTQRLMANDN</sequence>
<evidence type="ECO:0000313" key="15">
    <source>
        <dbReference type="EMBL" id="KAH3891050.1"/>
    </source>
</evidence>
<keyword evidence="7" id="KW-1090">Inhibition of host innate immune response by virus</keyword>
<comment type="subunit">
    <text evidence="4">Interacts (via C-terminus) with host PPP1CB.</text>
</comment>
<evidence type="ECO:0000256" key="12">
    <source>
        <dbReference type="ARBA" id="ARBA00031298"/>
    </source>
</evidence>
<evidence type="ECO:0000256" key="10">
    <source>
        <dbReference type="ARBA" id="ARBA00023258"/>
    </source>
</evidence>
<gene>
    <name evidence="15" type="ORF">DPMN_015141</name>
</gene>
<keyword evidence="9" id="KW-0426">Late protein</keyword>
<dbReference type="InterPro" id="IPR051254">
    <property type="entry name" value="PPP1R15"/>
</dbReference>
<comment type="similarity">
    <text evidence="3">Belongs to the PPP1R15 family.</text>
</comment>
<evidence type="ECO:0000256" key="4">
    <source>
        <dbReference type="ARBA" id="ARBA00011204"/>
    </source>
</evidence>
<reference evidence="15" key="2">
    <citation type="submission" date="2020-11" db="EMBL/GenBank/DDBJ databases">
        <authorList>
            <person name="McCartney M.A."/>
            <person name="Auch B."/>
            <person name="Kono T."/>
            <person name="Mallez S."/>
            <person name="Becker A."/>
            <person name="Gohl D.M."/>
            <person name="Silverstein K.A.T."/>
            <person name="Koren S."/>
            <person name="Bechman K.B."/>
            <person name="Herman A."/>
            <person name="Abrahante J.E."/>
            <person name="Garbe J."/>
        </authorList>
    </citation>
    <scope>NUCLEOTIDE SEQUENCE</scope>
    <source>
        <strain evidence="15">Duluth1</strain>
        <tissue evidence="15">Whole animal</tissue>
    </source>
</reference>
<evidence type="ECO:0000256" key="6">
    <source>
        <dbReference type="ARBA" id="ARBA00022581"/>
    </source>
</evidence>
<evidence type="ECO:0000256" key="5">
    <source>
        <dbReference type="ARBA" id="ARBA00019072"/>
    </source>
</evidence>
<evidence type="ECO:0000313" key="16">
    <source>
        <dbReference type="Proteomes" id="UP000828390"/>
    </source>
</evidence>
<dbReference type="GO" id="GO:0005783">
    <property type="term" value="C:endoplasmic reticulum"/>
    <property type="evidence" value="ECO:0007669"/>
    <property type="project" value="TreeGrafter"/>
</dbReference>
<comment type="function">
    <text evidence="1">Interacts with the host phosphatase PP1 catalytic subunit (PPP1CB) and recruits it to dephosphorylate EIF2S1/eIF2alpha and therefore restores the host translation that has been shut-down by the host. Also inhibits the EIF2S1/eIF2alpha-ATF4-DDIT3/CHOP pathway.</text>
</comment>
<reference evidence="15" key="1">
    <citation type="journal article" date="2019" name="bioRxiv">
        <title>The Genome of the Zebra Mussel, Dreissena polymorpha: A Resource for Invasive Species Research.</title>
        <authorList>
            <person name="McCartney M.A."/>
            <person name="Auch B."/>
            <person name="Kono T."/>
            <person name="Mallez S."/>
            <person name="Zhang Y."/>
            <person name="Obille A."/>
            <person name="Becker A."/>
            <person name="Abrahante J.E."/>
            <person name="Garbe J."/>
            <person name="Badalamenti J.P."/>
            <person name="Herman A."/>
            <person name="Mangelson H."/>
            <person name="Liachko I."/>
            <person name="Sullivan S."/>
            <person name="Sone E.D."/>
            <person name="Koren S."/>
            <person name="Silverstein K.A.T."/>
            <person name="Beckman K.B."/>
            <person name="Gohl D.M."/>
        </authorList>
    </citation>
    <scope>NUCLEOTIDE SEQUENCE</scope>
    <source>
        <strain evidence="15">Duluth1</strain>
        <tissue evidence="15">Whole animal</tissue>
    </source>
</reference>
<feature type="compositionally biased region" description="Basic residues" evidence="13">
    <location>
        <begin position="391"/>
        <end position="401"/>
    </location>
</feature>
<dbReference type="AlphaFoldDB" id="A0A9D4N8L9"/>
<dbReference type="Pfam" id="PF10488">
    <property type="entry name" value="PP1c_bdg"/>
    <property type="match status" value="1"/>
</dbReference>
<evidence type="ECO:0000256" key="11">
    <source>
        <dbReference type="ARBA" id="ARBA00023280"/>
    </source>
</evidence>
<keyword evidence="8" id="KW-1114">Inhibition of host interferon signaling pathway by virus</keyword>
<dbReference type="EMBL" id="JAIWYP010000001">
    <property type="protein sequence ID" value="KAH3891050.1"/>
    <property type="molecule type" value="Genomic_DNA"/>
</dbReference>
<dbReference type="GO" id="GO:0051246">
    <property type="term" value="P:regulation of protein metabolic process"/>
    <property type="evidence" value="ECO:0007669"/>
    <property type="project" value="UniProtKB-ARBA"/>
</dbReference>
<comment type="caution">
    <text evidence="15">The sequence shown here is derived from an EMBL/GenBank/DDBJ whole genome shotgun (WGS) entry which is preliminary data.</text>
</comment>
<keyword evidence="16" id="KW-1185">Reference proteome</keyword>
<dbReference type="GO" id="GO:0034976">
    <property type="term" value="P:response to endoplasmic reticulum stress"/>
    <property type="evidence" value="ECO:0007669"/>
    <property type="project" value="TreeGrafter"/>
</dbReference>
<name>A0A9D4N8L9_DREPO</name>
<dbReference type="GO" id="GO:0039502">
    <property type="term" value="P:symbiont-mediated suppression of host type I interferon-mediated signaling pathway"/>
    <property type="evidence" value="ECO:0007669"/>
    <property type="project" value="UniProtKB-KW"/>
</dbReference>
<organism evidence="15 16">
    <name type="scientific">Dreissena polymorpha</name>
    <name type="common">Zebra mussel</name>
    <name type="synonym">Mytilus polymorpha</name>
    <dbReference type="NCBI Taxonomy" id="45954"/>
    <lineage>
        <taxon>Eukaryota</taxon>
        <taxon>Metazoa</taxon>
        <taxon>Spiralia</taxon>
        <taxon>Lophotrochozoa</taxon>
        <taxon>Mollusca</taxon>
        <taxon>Bivalvia</taxon>
        <taxon>Autobranchia</taxon>
        <taxon>Heteroconchia</taxon>
        <taxon>Euheterodonta</taxon>
        <taxon>Imparidentia</taxon>
        <taxon>Neoheterodontei</taxon>
        <taxon>Myida</taxon>
        <taxon>Dreissenoidea</taxon>
        <taxon>Dreissenidae</taxon>
        <taxon>Dreissena</taxon>
    </lineage>
</organism>
<evidence type="ECO:0000256" key="1">
    <source>
        <dbReference type="ARBA" id="ARBA00003756"/>
    </source>
</evidence>
<evidence type="ECO:0000256" key="8">
    <source>
        <dbReference type="ARBA" id="ARBA00022830"/>
    </source>
</evidence>
<evidence type="ECO:0000259" key="14">
    <source>
        <dbReference type="Pfam" id="PF10488"/>
    </source>
</evidence>